<dbReference type="Proteomes" id="UP000185511">
    <property type="component" value="Chromosome"/>
</dbReference>
<name>A0AAC9LKS8_9PSEU</name>
<sequence>MKISMLAGFTQGPFYYDAGDAHTWGTNHVIEDAGEFLGPSMSLINDLTDWDNEFQSIYNSDDPRESNFPSAEAEVNWIEKGKELAVRIKRESPVVTSVDYQADGSIPKGTCIA</sequence>
<reference evidence="2" key="1">
    <citation type="submission" date="2016-06" db="EMBL/GenBank/DDBJ databases">
        <title>Complete genome sequence of Actinoalloteichus fjordicus DSM 46855 (=ADI127-17), type strain of the new species Actinoalloteichus fjordicus.</title>
        <authorList>
            <person name="Ruckert C."/>
            <person name="Nouioui I."/>
            <person name="Willmese J."/>
            <person name="van Wezel G."/>
            <person name="Klenk H.-P."/>
            <person name="Kalinowski J."/>
            <person name="Zotchev S.B."/>
        </authorList>
    </citation>
    <scope>NUCLEOTIDE SEQUENCE [LARGE SCALE GENOMIC DNA]</scope>
    <source>
        <strain evidence="2">ADI127-7</strain>
    </source>
</reference>
<protein>
    <submittedName>
        <fullName evidence="1">Uncharacterized protein</fullName>
    </submittedName>
</protein>
<dbReference type="EMBL" id="CP016076">
    <property type="protein sequence ID" value="APU17924.1"/>
    <property type="molecule type" value="Genomic_DNA"/>
</dbReference>
<accession>A0AAC9LKS8</accession>
<dbReference type="KEGG" id="acad:UA74_29660"/>
<keyword evidence="2" id="KW-1185">Reference proteome</keyword>
<gene>
    <name evidence="1" type="ORF">UA74_29660</name>
</gene>
<evidence type="ECO:0000313" key="1">
    <source>
        <dbReference type="EMBL" id="APU17924.1"/>
    </source>
</evidence>
<dbReference type="AlphaFoldDB" id="A0AAC9LKS8"/>
<organism evidence="1 2">
    <name type="scientific">Actinoalloteichus fjordicus</name>
    <dbReference type="NCBI Taxonomy" id="1612552"/>
    <lineage>
        <taxon>Bacteria</taxon>
        <taxon>Bacillati</taxon>
        <taxon>Actinomycetota</taxon>
        <taxon>Actinomycetes</taxon>
        <taxon>Pseudonocardiales</taxon>
        <taxon>Pseudonocardiaceae</taxon>
        <taxon>Actinoalloteichus</taxon>
    </lineage>
</organism>
<dbReference type="RefSeq" id="WP_157442345.1">
    <property type="nucleotide sequence ID" value="NZ_CP016076.1"/>
</dbReference>
<proteinExistence type="predicted"/>
<evidence type="ECO:0000313" key="2">
    <source>
        <dbReference type="Proteomes" id="UP000185511"/>
    </source>
</evidence>